<evidence type="ECO:0000256" key="13">
    <source>
        <dbReference type="ARBA" id="ARBA00022958"/>
    </source>
</evidence>
<comment type="similarity">
    <text evidence="2">Belongs to the LETM1 family.</text>
</comment>
<evidence type="ECO:0000256" key="16">
    <source>
        <dbReference type="ARBA" id="ARBA00023065"/>
    </source>
</evidence>
<evidence type="ECO:0000256" key="2">
    <source>
        <dbReference type="ARBA" id="ARBA00009584"/>
    </source>
</evidence>
<dbReference type="RefSeq" id="XP_053778691.1">
    <property type="nucleotide sequence ID" value="XM_053922716.2"/>
</dbReference>
<dbReference type="InterPro" id="IPR044202">
    <property type="entry name" value="LETM1/MDM38-like"/>
</dbReference>
<comment type="catalytic activity">
    <reaction evidence="20">
        <text>Ca(2+)(in) + 2 H(+)(out) = Ca(2+)(out) + 2 H(+)(in)</text>
        <dbReference type="Rhea" id="RHEA:72199"/>
        <dbReference type="ChEBI" id="CHEBI:15378"/>
        <dbReference type="ChEBI" id="CHEBI:29108"/>
    </reaction>
</comment>
<dbReference type="InterPro" id="IPR033122">
    <property type="entry name" value="LETM1-like_RBD"/>
</dbReference>
<dbReference type="InterPro" id="IPR011992">
    <property type="entry name" value="EF-hand-dom_pair"/>
</dbReference>
<evidence type="ECO:0000256" key="7">
    <source>
        <dbReference type="ARBA" id="ARBA00022568"/>
    </source>
</evidence>
<dbReference type="CTD" id="3954"/>
<keyword evidence="8 26" id="KW-0812">Transmembrane</keyword>
<evidence type="ECO:0000256" key="12">
    <source>
        <dbReference type="ARBA" id="ARBA00022946"/>
    </source>
</evidence>
<dbReference type="PROSITE" id="PS51758">
    <property type="entry name" value="LETM1_RBD"/>
    <property type="match status" value="1"/>
</dbReference>
<dbReference type="InterPro" id="IPR018247">
    <property type="entry name" value="EF_Hand_1_Ca_BS"/>
</dbReference>
<keyword evidence="7" id="KW-0109">Calcium transport</keyword>
<keyword evidence="14 26" id="KW-1133">Transmembrane helix</keyword>
<dbReference type="GeneID" id="112316852"/>
<dbReference type="GO" id="GO:0051560">
    <property type="term" value="P:mitochondrial calcium ion homeostasis"/>
    <property type="evidence" value="ECO:0007669"/>
    <property type="project" value="UniProtKB-ARBA"/>
</dbReference>
<evidence type="ECO:0000256" key="15">
    <source>
        <dbReference type="ARBA" id="ARBA00023054"/>
    </source>
</evidence>
<keyword evidence="11" id="KW-0106">Calcium</keyword>
<dbReference type="RefSeq" id="XP_053778692.1">
    <property type="nucleotide sequence ID" value="XM_053922717.2"/>
</dbReference>
<evidence type="ECO:0000256" key="24">
    <source>
        <dbReference type="SAM" id="Coils"/>
    </source>
</evidence>
<accession>K9INF8</accession>
<dbReference type="GO" id="GO:0043022">
    <property type="term" value="F:ribosome binding"/>
    <property type="evidence" value="ECO:0007669"/>
    <property type="project" value="InterPro"/>
</dbReference>
<dbReference type="FunFam" id="1.10.238.10:FF:000290">
    <property type="entry name" value="LETM1 and EF-hand domain-containing protein 1, mitochondrial"/>
    <property type="match status" value="1"/>
</dbReference>
<feature type="domain" description="EF-hand" evidence="27">
    <location>
        <begin position="655"/>
        <end position="690"/>
    </location>
</feature>
<keyword evidence="10" id="KW-0999">Mitochondrion inner membrane</keyword>
<evidence type="ECO:0000256" key="17">
    <source>
        <dbReference type="ARBA" id="ARBA00023128"/>
    </source>
</evidence>
<keyword evidence="16" id="KW-0406">Ion transport</keyword>
<keyword evidence="18 26" id="KW-0472">Membrane</keyword>
<keyword evidence="9" id="KW-0479">Metal-binding</keyword>
<keyword evidence="13" id="KW-0630">Potassium</keyword>
<evidence type="ECO:0000259" key="28">
    <source>
        <dbReference type="PROSITE" id="PS51758"/>
    </source>
</evidence>
<dbReference type="Pfam" id="PF07766">
    <property type="entry name" value="LETM1_RBD"/>
    <property type="match status" value="1"/>
</dbReference>
<evidence type="ECO:0000256" key="22">
    <source>
        <dbReference type="ARBA" id="ARBA00047912"/>
    </source>
</evidence>
<organism evidence="29">
    <name type="scientific">Desmodus rotundus</name>
    <name type="common">Vampire bat</name>
    <dbReference type="NCBI Taxonomy" id="9430"/>
    <lineage>
        <taxon>Eukaryota</taxon>
        <taxon>Metazoa</taxon>
        <taxon>Chordata</taxon>
        <taxon>Craniata</taxon>
        <taxon>Vertebrata</taxon>
        <taxon>Euteleostomi</taxon>
        <taxon>Mammalia</taxon>
        <taxon>Eutheria</taxon>
        <taxon>Laurasiatheria</taxon>
        <taxon>Chiroptera</taxon>
        <taxon>Yangochiroptera</taxon>
        <taxon>Phyllostomidae</taxon>
        <taxon>Desmodontinae</taxon>
        <taxon>Desmodus</taxon>
    </lineage>
</organism>
<keyword evidence="17 23" id="KW-0496">Mitochondrion</keyword>
<comment type="subcellular location">
    <subcellularLocation>
        <location evidence="1">Mitochondrion inner membrane</location>
        <topology evidence="1">Single-pass membrane protein</topology>
    </subcellularLocation>
</comment>
<evidence type="ECO:0000256" key="14">
    <source>
        <dbReference type="ARBA" id="ARBA00022989"/>
    </source>
</evidence>
<dbReference type="PROSITE" id="PS50222">
    <property type="entry name" value="EF_HAND_2"/>
    <property type="match status" value="1"/>
</dbReference>
<evidence type="ECO:0000256" key="9">
    <source>
        <dbReference type="ARBA" id="ARBA00022723"/>
    </source>
</evidence>
<evidence type="ECO:0000313" key="29">
    <source>
        <dbReference type="EMBL" id="JAA48887.1"/>
    </source>
</evidence>
<feature type="coiled-coil region" evidence="24">
    <location>
        <begin position="536"/>
        <end position="594"/>
    </location>
</feature>
<dbReference type="InterPro" id="IPR059005">
    <property type="entry name" value="LETM1_C"/>
</dbReference>
<dbReference type="PANTHER" id="PTHR14009">
    <property type="entry name" value="LEUCINE ZIPPER-EF-HAND CONTAINING TRANSMEMBRANE PROTEIN"/>
    <property type="match status" value="1"/>
</dbReference>
<evidence type="ECO:0000256" key="10">
    <source>
        <dbReference type="ARBA" id="ARBA00022792"/>
    </source>
</evidence>
<name>K9INF8_DESRO</name>
<evidence type="ECO:0000256" key="18">
    <source>
        <dbReference type="ARBA" id="ARBA00023136"/>
    </source>
</evidence>
<dbReference type="OrthoDB" id="624114at2759"/>
<evidence type="ECO:0000256" key="20">
    <source>
        <dbReference type="ARBA" id="ARBA00034214"/>
    </source>
</evidence>
<dbReference type="EMBL" id="GABZ01004638">
    <property type="protein sequence ID" value="JAA48887.1"/>
    <property type="molecule type" value="mRNA"/>
</dbReference>
<dbReference type="GO" id="GO:0006813">
    <property type="term" value="P:potassium ion transport"/>
    <property type="evidence" value="ECO:0007669"/>
    <property type="project" value="UniProtKB-KW"/>
</dbReference>
<dbReference type="PROSITE" id="PS00018">
    <property type="entry name" value="EF_HAND_1"/>
    <property type="match status" value="1"/>
</dbReference>
<dbReference type="PANTHER" id="PTHR14009:SF8">
    <property type="entry name" value="MITOCHONDRIAL PROTON_CALCIUM EXCHANGER PROTEIN"/>
    <property type="match status" value="1"/>
</dbReference>
<keyword evidence="6" id="KW-0633">Potassium transport</keyword>
<dbReference type="AlphaFoldDB" id="K9INF8"/>
<evidence type="ECO:0000256" key="23">
    <source>
        <dbReference type="PROSITE-ProRule" id="PRU01094"/>
    </source>
</evidence>
<reference evidence="29" key="1">
    <citation type="submission" date="2012-11" db="EMBL/GenBank/DDBJ databases">
        <title>The Vampirome: Transcriptome and Proteome Analysis of the Submandibular and Accessory Glands of the Vampire Bat and Vector of Human Rabies, Desmodus rotundus.</title>
        <authorList>
            <person name="Francischetti I.M.B."/>
            <person name="Assumpcao T.C.F."/>
            <person name="Ma D."/>
            <person name="Vicente E.C."/>
            <person name="Ribeiro J.M.C."/>
        </authorList>
    </citation>
    <scope>NUCLEOTIDE SEQUENCE</scope>
    <source>
        <tissue evidence="29">Salivary gland</tissue>
    </source>
</reference>
<evidence type="ECO:0000256" key="11">
    <source>
        <dbReference type="ARBA" id="ARBA00022837"/>
    </source>
</evidence>
<feature type="transmembrane region" description="Helical" evidence="26">
    <location>
        <begin position="197"/>
        <end position="220"/>
    </location>
</feature>
<evidence type="ECO:0000256" key="21">
    <source>
        <dbReference type="ARBA" id="ARBA00035046"/>
    </source>
</evidence>
<dbReference type="GO" id="GO:0005743">
    <property type="term" value="C:mitochondrial inner membrane"/>
    <property type="evidence" value="ECO:0007669"/>
    <property type="project" value="UniProtKB-SubCell"/>
</dbReference>
<comment type="catalytic activity">
    <reaction evidence="22">
        <text>K(+)(in) + H(+)(out) = K(+)(out) + H(+)(in)</text>
        <dbReference type="Rhea" id="RHEA:29467"/>
        <dbReference type="ChEBI" id="CHEBI:15378"/>
        <dbReference type="ChEBI" id="CHEBI:29103"/>
    </reaction>
</comment>
<evidence type="ECO:0000256" key="19">
    <source>
        <dbReference type="ARBA" id="ARBA00031360"/>
    </source>
</evidence>
<dbReference type="GO" id="GO:0015369">
    <property type="term" value="F:calcium:proton antiporter activity"/>
    <property type="evidence" value="ECO:0007669"/>
    <property type="project" value="UniProtKB-ARBA"/>
</dbReference>
<protein>
    <recommendedName>
        <fullName evidence="3">Mitochondrial proton/calcium exchanger protein</fullName>
    </recommendedName>
    <alternativeName>
        <fullName evidence="21">Electroneutral mitochondrial K(+)/H(+)exchanger</fullName>
    </alternativeName>
    <alternativeName>
        <fullName evidence="19">Leucine zipper-EF-hand-containing transmembrane protein 1</fullName>
    </alternativeName>
</protein>
<dbReference type="InterPro" id="IPR002048">
    <property type="entry name" value="EF_hand_dom"/>
</dbReference>
<evidence type="ECO:0000256" key="5">
    <source>
        <dbReference type="ARBA" id="ARBA00022449"/>
    </source>
</evidence>
<evidence type="ECO:0000256" key="1">
    <source>
        <dbReference type="ARBA" id="ARBA00004434"/>
    </source>
</evidence>
<sequence length="731" mass="81665">MASILLRSCRGPPVRLPASRAAVRTGGLGDHTCLSCTDTVGLISRVHVPLGCTAMHPKYFCFGGDPLGRRTPRLQCAGTAAQGQWALGPAPWLLPARCWHSSSPLGDDSVVEKSLKSLKDKNKKLEEGGPVYSPPTEVVVKKSLGQRVLDELRHYYHGFRLLWIDTKIAARMLWRILNGHTLTRRERRQFLRICADLFRLVPFLVFVVVPFMEFLLPVAVKLFPNMLPSTFETQSSKEERLKKELRVKLELAKFLQDTIEEMALKNKAAKGNATKDFSVFFQKIRETGERPSNEEILRFSKLFEDELTLDNLTRPQLVALCKLLELQSMGTNNFLRFQLTMRLRSIKADDKLIAEEGVDSLNVKELQAACRARGMRALGVTEDRLRDQLKQWLELHLHQEIPTSLLILSRAMYLPDTLSPADQLKSTLQTLPEIVAKEAQVKVAEVEGEQVDNKAKLEATLQEEAAIQQELQEKELQRLSETQKEAAPKVAEAAPGRPVTELQQEVPDVVLPSEALKDTAPILQGVQEEEITKEEIDLLSDACSKLKEQKSSLTKEKEELELLKEDVQDYSEDLQEIKKELSKTGKEMEVEESKASKQLTKRVQQMIGQIDGLLAQLEADQQAGKLGTAAPGSPAGETVVSVSELISAMRQIKHIPESKLVSLASALDENKDGKVNINDLVKVIELVDKEDIHISTSQVAEIAALLEKEGKVEEKEKAKEKAEKEAAEVKG</sequence>
<dbReference type="GO" id="GO:0099093">
    <property type="term" value="P:calcium export from the mitochondrion"/>
    <property type="evidence" value="ECO:0007669"/>
    <property type="project" value="UniProtKB-ARBA"/>
</dbReference>
<dbReference type="SUPFAM" id="SSF47473">
    <property type="entry name" value="EF-hand"/>
    <property type="match status" value="1"/>
</dbReference>
<evidence type="ECO:0000256" key="6">
    <source>
        <dbReference type="ARBA" id="ARBA00022538"/>
    </source>
</evidence>
<keyword evidence="15 24" id="KW-0175">Coiled coil</keyword>
<evidence type="ECO:0000256" key="4">
    <source>
        <dbReference type="ARBA" id="ARBA00022448"/>
    </source>
</evidence>
<evidence type="ECO:0000256" key="25">
    <source>
        <dbReference type="SAM" id="MobiDB-lite"/>
    </source>
</evidence>
<keyword evidence="12" id="KW-0809">Transit peptide</keyword>
<evidence type="ECO:0000256" key="3">
    <source>
        <dbReference type="ARBA" id="ARBA00020557"/>
    </source>
</evidence>
<evidence type="ECO:0000256" key="8">
    <source>
        <dbReference type="ARBA" id="ARBA00022692"/>
    </source>
</evidence>
<dbReference type="Pfam" id="PF26561">
    <property type="entry name" value="LETM1_C"/>
    <property type="match status" value="1"/>
</dbReference>
<keyword evidence="4" id="KW-0813">Transport</keyword>
<feature type="region of interest" description="Disordered" evidence="25">
    <location>
        <begin position="480"/>
        <end position="501"/>
    </location>
</feature>
<feature type="domain" description="Letm1 RBD" evidence="28">
    <location>
        <begin position="243"/>
        <end position="528"/>
    </location>
</feature>
<keyword evidence="5" id="KW-0050">Antiport</keyword>
<dbReference type="GO" id="GO:0005509">
    <property type="term" value="F:calcium ion binding"/>
    <property type="evidence" value="ECO:0007669"/>
    <property type="project" value="InterPro"/>
</dbReference>
<evidence type="ECO:0000259" key="27">
    <source>
        <dbReference type="PROSITE" id="PS50222"/>
    </source>
</evidence>
<proteinExistence type="evidence at transcript level"/>
<evidence type="ECO:0000256" key="26">
    <source>
        <dbReference type="SAM" id="Phobius"/>
    </source>
</evidence>